<proteinExistence type="inferred from homology"/>
<organism evidence="6 7">
    <name type="scientific">Grifola frondosa</name>
    <name type="common">Maitake</name>
    <name type="synonym">Polyporus frondosus</name>
    <dbReference type="NCBI Taxonomy" id="5627"/>
    <lineage>
        <taxon>Eukaryota</taxon>
        <taxon>Fungi</taxon>
        <taxon>Dikarya</taxon>
        <taxon>Basidiomycota</taxon>
        <taxon>Agaricomycotina</taxon>
        <taxon>Agaricomycetes</taxon>
        <taxon>Polyporales</taxon>
        <taxon>Grifolaceae</taxon>
        <taxon>Grifola</taxon>
    </lineage>
</organism>
<evidence type="ECO:0000313" key="7">
    <source>
        <dbReference type="Proteomes" id="UP000092993"/>
    </source>
</evidence>
<sequence length="517" mass="56949">MPFGVAQDIRFVALQLFSSLGQFEDLRMDLLPNAALETSRAAAGVKQICIIGAGPGGLGALKVIADTPQFKEGLWKVTAFEARDKIGGIWVPAPPTGYPPLTPLYDSLTTNLAHPAMAYRSFSFPPSTTLFPRASIVEAYLNAYAETFGLIPHIRLNTAVLSLSWDDTGSQWVVRLSGDETLRFDLVIVANGHYRLPRFPNTPGLDTWREKGKATHSAWYRRPQPFGTTVLVVGAGPSGQDIVAETRTVTHTVVRSISGAATEDFEGGTLKIRGRVKEYLDADDGRVVFEDGTVETGIDHVILATGYQFDFPFFSQSVVHTSLPPPVPPLPSSLFNSSYHLFPLARHISPLTSHFPPSSLAFVGLPLHVAPFPLVEAQTRAVLKVFQDPASLDVAREAVGIISRYEALRAVAGDDELAIAESWHRFVGHEQFDYRDELHAFAGGEFAGAEWKVPQWEKEVYDWKEAMKVEWKEIERAGEAEKLVRGVGAGSDGDQEWVDLLMKVLRRAKDRADRTKL</sequence>
<dbReference type="OrthoDB" id="66881at2759"/>
<dbReference type="EMBL" id="LUGG01000023">
    <property type="protein sequence ID" value="OBZ67590.1"/>
    <property type="molecule type" value="Genomic_DNA"/>
</dbReference>
<dbReference type="InterPro" id="IPR020946">
    <property type="entry name" value="Flavin_mOase-like"/>
</dbReference>
<dbReference type="Pfam" id="PF00743">
    <property type="entry name" value="FMO-like"/>
    <property type="match status" value="2"/>
</dbReference>
<comment type="caution">
    <text evidence="6">The sequence shown here is derived from an EMBL/GenBank/DDBJ whole genome shotgun (WGS) entry which is preliminary data.</text>
</comment>
<reference evidence="6 7" key="1">
    <citation type="submission" date="2016-03" db="EMBL/GenBank/DDBJ databases">
        <title>Whole genome sequencing of Grifola frondosa 9006-11.</title>
        <authorList>
            <person name="Min B."/>
            <person name="Park H."/>
            <person name="Kim J.-G."/>
            <person name="Cho H."/>
            <person name="Oh Y.-L."/>
            <person name="Kong W.-S."/>
            <person name="Choi I.-G."/>
        </authorList>
    </citation>
    <scope>NUCLEOTIDE SEQUENCE [LARGE SCALE GENOMIC DNA]</scope>
    <source>
        <strain evidence="6 7">9006-11</strain>
    </source>
</reference>
<evidence type="ECO:0000256" key="1">
    <source>
        <dbReference type="ARBA" id="ARBA00009183"/>
    </source>
</evidence>
<dbReference type="SUPFAM" id="SSF51905">
    <property type="entry name" value="FAD/NAD(P)-binding domain"/>
    <property type="match status" value="2"/>
</dbReference>
<evidence type="ECO:0000313" key="6">
    <source>
        <dbReference type="EMBL" id="OBZ67590.1"/>
    </source>
</evidence>
<gene>
    <name evidence="6" type="primary">fmo1</name>
    <name evidence="6" type="ORF">A0H81_12397</name>
</gene>
<dbReference type="GO" id="GO:0050661">
    <property type="term" value="F:NADP binding"/>
    <property type="evidence" value="ECO:0007669"/>
    <property type="project" value="InterPro"/>
</dbReference>
<dbReference type="PANTHER" id="PTHR23023">
    <property type="entry name" value="DIMETHYLANILINE MONOOXYGENASE"/>
    <property type="match status" value="1"/>
</dbReference>
<dbReference type="InterPro" id="IPR000960">
    <property type="entry name" value="Flavin_mOase"/>
</dbReference>
<evidence type="ECO:0000256" key="5">
    <source>
        <dbReference type="ARBA" id="ARBA00023002"/>
    </source>
</evidence>
<keyword evidence="6" id="KW-0503">Monooxygenase</keyword>
<dbReference type="InterPro" id="IPR036188">
    <property type="entry name" value="FAD/NAD-bd_sf"/>
</dbReference>
<keyword evidence="4" id="KW-0521">NADP</keyword>
<keyword evidence="2" id="KW-0285">Flavoprotein</keyword>
<dbReference type="GO" id="GO:0004499">
    <property type="term" value="F:N,N-dimethylaniline monooxygenase activity"/>
    <property type="evidence" value="ECO:0007669"/>
    <property type="project" value="InterPro"/>
</dbReference>
<dbReference type="Gene3D" id="3.50.50.60">
    <property type="entry name" value="FAD/NAD(P)-binding domain"/>
    <property type="match status" value="2"/>
</dbReference>
<evidence type="ECO:0000256" key="3">
    <source>
        <dbReference type="ARBA" id="ARBA00022827"/>
    </source>
</evidence>
<dbReference type="PRINTS" id="PR00370">
    <property type="entry name" value="FMOXYGENASE"/>
</dbReference>
<dbReference type="STRING" id="5627.A0A1C7LSE7"/>
<comment type="similarity">
    <text evidence="1">Belongs to the FMO family.</text>
</comment>
<name>A0A1C7LSE7_GRIFR</name>
<keyword evidence="7" id="KW-1185">Reference proteome</keyword>
<dbReference type="InterPro" id="IPR050346">
    <property type="entry name" value="FMO-like"/>
</dbReference>
<evidence type="ECO:0000256" key="2">
    <source>
        <dbReference type="ARBA" id="ARBA00022630"/>
    </source>
</evidence>
<protein>
    <submittedName>
        <fullName evidence="6">Thiol-specific monooxygenase</fullName>
    </submittedName>
</protein>
<keyword evidence="5" id="KW-0560">Oxidoreductase</keyword>
<dbReference type="AlphaFoldDB" id="A0A1C7LSE7"/>
<accession>A0A1C7LSE7</accession>
<dbReference type="GO" id="GO:0050660">
    <property type="term" value="F:flavin adenine dinucleotide binding"/>
    <property type="evidence" value="ECO:0007669"/>
    <property type="project" value="InterPro"/>
</dbReference>
<keyword evidence="3" id="KW-0274">FAD</keyword>
<evidence type="ECO:0000256" key="4">
    <source>
        <dbReference type="ARBA" id="ARBA00022857"/>
    </source>
</evidence>
<dbReference type="Proteomes" id="UP000092993">
    <property type="component" value="Unassembled WGS sequence"/>
</dbReference>
<dbReference type="OMA" id="CTGHHFL"/>